<accession>A0A9Q0JC37</accession>
<keyword evidence="1" id="KW-0732">Signal</keyword>
<evidence type="ECO:0008006" key="4">
    <source>
        <dbReference type="Google" id="ProtNLM"/>
    </source>
</evidence>
<sequence length="149" mass="16982">METFIRNSHFLIFVLALRLLPCSLMAQQYWNEENFFLRLSETNFARGRYQFAMQPDDNVVLNLINLPTGYLYVLRSSNQIQILTLGKVVPATENYHRATLNFDGVFVLYSHPKNFTTGTGSWSVVIRTMPENICVYIIGALGSATCGFN</sequence>
<dbReference type="EMBL" id="JAKUCV010004232">
    <property type="protein sequence ID" value="KAJ4836084.1"/>
    <property type="molecule type" value="Genomic_DNA"/>
</dbReference>
<protein>
    <recommendedName>
        <fullName evidence="4">Bulb-type lectin domain-containing protein</fullName>
    </recommendedName>
</protein>
<dbReference type="AlphaFoldDB" id="A0A9Q0JC37"/>
<feature type="signal peptide" evidence="1">
    <location>
        <begin position="1"/>
        <end position="26"/>
    </location>
</feature>
<name>A0A9Q0JC37_9ROSI</name>
<feature type="chain" id="PRO_5040210569" description="Bulb-type lectin domain-containing protein" evidence="1">
    <location>
        <begin position="27"/>
        <end position="149"/>
    </location>
</feature>
<keyword evidence="3" id="KW-1185">Reference proteome</keyword>
<evidence type="ECO:0000256" key="1">
    <source>
        <dbReference type="SAM" id="SignalP"/>
    </source>
</evidence>
<reference evidence="2" key="2">
    <citation type="journal article" date="2023" name="Plants (Basel)">
        <title>Annotation of the Turnera subulata (Passifloraceae) Draft Genome Reveals the S-Locus Evolved after the Divergence of Turneroideae from Passifloroideae in a Stepwise Manner.</title>
        <authorList>
            <person name="Henning P.M."/>
            <person name="Roalson E.H."/>
            <person name="Mir W."/>
            <person name="McCubbin A.G."/>
            <person name="Shore J.S."/>
        </authorList>
    </citation>
    <scope>NUCLEOTIDE SEQUENCE</scope>
    <source>
        <strain evidence="2">F60SS</strain>
    </source>
</reference>
<organism evidence="2 3">
    <name type="scientific">Turnera subulata</name>
    <dbReference type="NCBI Taxonomy" id="218843"/>
    <lineage>
        <taxon>Eukaryota</taxon>
        <taxon>Viridiplantae</taxon>
        <taxon>Streptophyta</taxon>
        <taxon>Embryophyta</taxon>
        <taxon>Tracheophyta</taxon>
        <taxon>Spermatophyta</taxon>
        <taxon>Magnoliopsida</taxon>
        <taxon>eudicotyledons</taxon>
        <taxon>Gunneridae</taxon>
        <taxon>Pentapetalae</taxon>
        <taxon>rosids</taxon>
        <taxon>fabids</taxon>
        <taxon>Malpighiales</taxon>
        <taxon>Passifloraceae</taxon>
        <taxon>Turnera</taxon>
    </lineage>
</organism>
<dbReference type="Proteomes" id="UP001141552">
    <property type="component" value="Unassembled WGS sequence"/>
</dbReference>
<proteinExistence type="predicted"/>
<dbReference type="OrthoDB" id="5857966at2759"/>
<reference evidence="2" key="1">
    <citation type="submission" date="2022-02" db="EMBL/GenBank/DDBJ databases">
        <authorList>
            <person name="Henning P.M."/>
            <person name="McCubbin A.G."/>
            <person name="Shore J.S."/>
        </authorList>
    </citation>
    <scope>NUCLEOTIDE SEQUENCE</scope>
    <source>
        <strain evidence="2">F60SS</strain>
        <tissue evidence="2">Leaves</tissue>
    </source>
</reference>
<comment type="caution">
    <text evidence="2">The sequence shown here is derived from an EMBL/GenBank/DDBJ whole genome shotgun (WGS) entry which is preliminary data.</text>
</comment>
<gene>
    <name evidence="2" type="ORF">Tsubulata_030889</name>
</gene>
<evidence type="ECO:0000313" key="2">
    <source>
        <dbReference type="EMBL" id="KAJ4836084.1"/>
    </source>
</evidence>
<evidence type="ECO:0000313" key="3">
    <source>
        <dbReference type="Proteomes" id="UP001141552"/>
    </source>
</evidence>